<evidence type="ECO:0000313" key="2">
    <source>
        <dbReference type="EMBL" id="AUH05259.1"/>
    </source>
</evidence>
<keyword evidence="3" id="KW-1185">Reference proteome</keyword>
<dbReference type="RefSeq" id="WP_021015816.1">
    <property type="nucleotide sequence ID" value="NZ_CP025084.1"/>
</dbReference>
<evidence type="ECO:0000313" key="1">
    <source>
        <dbReference type="EMBL" id="AUH00938.1"/>
    </source>
</evidence>
<dbReference type="KEGG" id="sera:Ser39006_014645"/>
<evidence type="ECO:0000313" key="3">
    <source>
        <dbReference type="Proteomes" id="UP000017700"/>
    </source>
</evidence>
<accession>A0A2I5TL15</accession>
<dbReference type="Pfam" id="PF11756">
    <property type="entry name" value="YgbA_NO"/>
    <property type="match status" value="1"/>
</dbReference>
<protein>
    <submittedName>
        <fullName evidence="2">Nitrous oxide-stimulated promoter family protein</fullName>
    </submittedName>
</protein>
<reference evidence="1 4" key="3">
    <citation type="submission" date="2017-11" db="EMBL/GenBank/DDBJ databases">
        <title>Complete genome sequence of Serratia sp. ATCC 39006 LacA.</title>
        <authorList>
            <person name="Hampton H.G."/>
            <person name="Jackson S.A."/>
            <person name="Jauregui R."/>
            <person name="Poulter G.T.M."/>
            <person name="Salmond G.P.C."/>
            <person name="Fineran P.C."/>
        </authorList>
    </citation>
    <scope>NUCLEOTIDE SEQUENCE [LARGE SCALE GENOMIC DNA]</scope>
    <source>
        <strain evidence="1 4">ATCC 39006</strain>
    </source>
</reference>
<reference evidence="2" key="4">
    <citation type="submission" date="2017-11" db="EMBL/GenBank/DDBJ databases">
        <title>Complete genome sequence of Serratia sp. ATCC 39006.</title>
        <authorList>
            <person name="Hampton H.G."/>
            <person name="Jackson S.A."/>
            <person name="Jauregui R."/>
            <person name="Poulter G.T.M."/>
            <person name="Salmond G.P.C."/>
            <person name="Fineran P.C."/>
        </authorList>
    </citation>
    <scope>NUCLEOTIDE SEQUENCE</scope>
    <source>
        <strain evidence="2">ATCC 39006</strain>
    </source>
</reference>
<dbReference type="AlphaFoldDB" id="A0A2I5TL15"/>
<dbReference type="InterPro" id="IPR020483">
    <property type="entry name" value="Uncharacterised_YgbA"/>
</dbReference>
<dbReference type="Proteomes" id="UP000233778">
    <property type="component" value="Chromosome"/>
</dbReference>
<sequence>MPGKRIQREIHTVSLMIDLYEKRHPAPENDADRYVHLFQYAVNRLERCYFKEGKPACKQCPIHCYQPAKREEIKTIMRWSGPRMLLYHPILAIRHLMDDNRPVPPHLVPKTKKPSNDT</sequence>
<dbReference type="KEGG" id="serq:CWC46_14640"/>
<dbReference type="OrthoDB" id="5344095at2"/>
<reference evidence="2" key="2">
    <citation type="submission" date="2013-09" db="EMBL/GenBank/DDBJ databases">
        <authorList>
            <person name="Wang G."/>
            <person name="Yang Y."/>
            <person name="Su Y."/>
        </authorList>
    </citation>
    <scope>NUCLEOTIDE SEQUENCE</scope>
    <source>
        <strain evidence="2">ATCC 39006</strain>
    </source>
</reference>
<gene>
    <name evidence="1" type="ORF">CWC46_14640</name>
    <name evidence="2" type="ORF">Ser39006_014645</name>
</gene>
<name>A0A2I5TL15_SERS3</name>
<dbReference type="NCBIfam" id="NF007714">
    <property type="entry name" value="PRK10410.1-2"/>
    <property type="match status" value="1"/>
</dbReference>
<proteinExistence type="predicted"/>
<reference evidence="2 3" key="1">
    <citation type="journal article" date="2013" name="Genome Announc.">
        <title>Draft genome sequence of Serratia sp. strain ATCC 39006, a model bacterium for analysis of the biosynthesis and regulation of prodigiosin, a carbapenem, and gas vesicles.</title>
        <authorList>
            <person name="Fineran P.C."/>
            <person name="Iglesias Cans M.C."/>
            <person name="Ramsay J.P."/>
            <person name="Wilf N.M."/>
            <person name="Cossyleon D."/>
            <person name="McNeil M.B."/>
            <person name="Williamson N.R."/>
            <person name="Monson R.E."/>
            <person name="Becher S.A."/>
            <person name="Stanton J.A."/>
            <person name="Brugger K."/>
            <person name="Brown S.D."/>
            <person name="Salmond G.P."/>
        </authorList>
    </citation>
    <scope>NUCLEOTIDE SEQUENCE [LARGE SCALE GENOMIC DNA]</scope>
    <source>
        <strain evidence="2">ATCC 39006</strain>
        <strain evidence="3">ATCC 39006 / SC 11482</strain>
    </source>
</reference>
<dbReference type="STRING" id="104623.Ser39006_02553"/>
<organism evidence="2 3">
    <name type="scientific">Serratia sp. (strain ATCC 39006)</name>
    <name type="common">Prodigiosinella confusarubida</name>
    <dbReference type="NCBI Taxonomy" id="104623"/>
    <lineage>
        <taxon>Bacteria</taxon>
        <taxon>Pseudomonadati</taxon>
        <taxon>Pseudomonadota</taxon>
        <taxon>Gammaproteobacteria</taxon>
        <taxon>Enterobacterales</taxon>
        <taxon>Pectobacteriaceae</taxon>
        <taxon>Prodigiosinella</taxon>
    </lineage>
</organism>
<dbReference type="EMBL" id="CP025085">
    <property type="protein sequence ID" value="AUH00938.1"/>
    <property type="molecule type" value="Genomic_DNA"/>
</dbReference>
<dbReference type="Proteomes" id="UP000017700">
    <property type="component" value="Chromosome"/>
</dbReference>
<evidence type="ECO:0000313" key="4">
    <source>
        <dbReference type="Proteomes" id="UP000233778"/>
    </source>
</evidence>
<dbReference type="EMBL" id="CP025084">
    <property type="protein sequence ID" value="AUH05259.1"/>
    <property type="molecule type" value="Genomic_DNA"/>
</dbReference>